<evidence type="ECO:0000313" key="2">
    <source>
        <dbReference type="EMBL" id="MDX8126830.1"/>
    </source>
</evidence>
<proteinExistence type="predicted"/>
<dbReference type="EMBL" id="JAXARY010000004">
    <property type="protein sequence ID" value="MDX8126830.1"/>
    <property type="molecule type" value="Genomic_DNA"/>
</dbReference>
<evidence type="ECO:0000313" key="3">
    <source>
        <dbReference type="Proteomes" id="UP001284537"/>
    </source>
</evidence>
<protein>
    <recommendedName>
        <fullName evidence="4">PRTRC system protein E</fullName>
    </recommendedName>
</protein>
<accession>A0ABU4UBI9</accession>
<evidence type="ECO:0008006" key="4">
    <source>
        <dbReference type="Google" id="ProtNLM"/>
    </source>
</evidence>
<sequence length="145" mass="15623">MFAQFETILGDGERIDFSICRQGNRLTVLIQPCFNGPASGIDDPQLQQVRAAISMPLCVTDMAANLDRDFPACLMQYVNGVSDGKSEFAQAMSRIREAAKIANSLTTASTANEKAAQTPKKAEDDDNDTAPVGANLPTDSKSLFF</sequence>
<dbReference type="RefSeq" id="WP_319960914.1">
    <property type="nucleotide sequence ID" value="NZ_JAXARY010000004.1"/>
</dbReference>
<comment type="caution">
    <text evidence="2">The sequence shown here is derived from an EMBL/GenBank/DDBJ whole genome shotgun (WGS) entry which is preliminary data.</text>
</comment>
<dbReference type="Proteomes" id="UP001284537">
    <property type="component" value="Unassembled WGS sequence"/>
</dbReference>
<feature type="region of interest" description="Disordered" evidence="1">
    <location>
        <begin position="106"/>
        <end position="145"/>
    </location>
</feature>
<name>A0ABU4UBI9_9GAMM</name>
<evidence type="ECO:0000256" key="1">
    <source>
        <dbReference type="SAM" id="MobiDB-lite"/>
    </source>
</evidence>
<organism evidence="2 3">
    <name type="scientific">Methylomonas defluvii</name>
    <dbReference type="NCBI Taxonomy" id="3045149"/>
    <lineage>
        <taxon>Bacteria</taxon>
        <taxon>Pseudomonadati</taxon>
        <taxon>Pseudomonadota</taxon>
        <taxon>Gammaproteobacteria</taxon>
        <taxon>Methylococcales</taxon>
        <taxon>Methylococcaceae</taxon>
        <taxon>Methylomonas</taxon>
    </lineage>
</organism>
<gene>
    <name evidence="2" type="ORF">QLH52_06020</name>
</gene>
<keyword evidence="3" id="KW-1185">Reference proteome</keyword>
<reference evidence="2 3" key="1">
    <citation type="submission" date="2023-11" db="EMBL/GenBank/DDBJ databases">
        <authorList>
            <person name="Ouyang M.-Y."/>
        </authorList>
    </citation>
    <scope>NUCLEOTIDE SEQUENCE [LARGE SCALE GENOMIC DNA]</scope>
    <source>
        <strain evidence="2 3">OY6</strain>
    </source>
</reference>